<dbReference type="PANTHER" id="PTHR48081:SF8">
    <property type="entry name" value="ALPHA_BETA HYDROLASE FOLD-3 DOMAIN-CONTAINING PROTEIN-RELATED"/>
    <property type="match status" value="1"/>
</dbReference>
<proteinExistence type="predicted"/>
<dbReference type="KEGG" id="pson:JI735_33415"/>
<gene>
    <name evidence="3" type="ORF">JI735_33415</name>
</gene>
<reference evidence="3 4" key="1">
    <citation type="submission" date="2021-01" db="EMBL/GenBank/DDBJ databases">
        <title>Whole genome sequence of Paenibacillus sonchi LMG 24727 for comparative genomics.</title>
        <authorList>
            <person name="Lee G."/>
            <person name="Kim M.-J."/>
            <person name="Lim K."/>
            <person name="Shin J.-H."/>
        </authorList>
    </citation>
    <scope>NUCLEOTIDE SEQUENCE [LARGE SCALE GENOMIC DNA]</scope>
    <source>
        <strain evidence="3 4">LMG 24727</strain>
    </source>
</reference>
<name>A0A974PC76_9BACL</name>
<dbReference type="Proteomes" id="UP000595841">
    <property type="component" value="Chromosome"/>
</dbReference>
<dbReference type="AlphaFoldDB" id="A0A974PC76"/>
<dbReference type="Gene3D" id="3.40.50.1820">
    <property type="entry name" value="alpha/beta hydrolase"/>
    <property type="match status" value="1"/>
</dbReference>
<keyword evidence="1 3" id="KW-0378">Hydrolase</keyword>
<sequence length="385" mass="42500">MRKYDESDLKHLQDNYETVELNGVTIQVKKIPGEEREGYMDPWVIETINPAALTRADGAITENTNATLDAMMSQMSPEQFLVALRNVMEGSASDSTFKEELFERDIDVQLEELMLHGNRVGLWRYNVPGDESGLRPSFIHIHGGGWFAGHPRGNDNFLRYIAEKADAVVFDIDYSLSPEFQYPNGLNDCYNVLKHIHEHSEVYGVDKNRIAVGGGSAGGNYTTALALRARDEGLPLIALQIPMVPAVLLAKDGTAAGYTWDPSQFTVAPETQRFVPEIKDPQHDPHMDIMIAGYLGDADPSDPYASPMLAGNFTGLPPALIITSEFDALRLQGEFYGSQLAKANVPVRIIRYKGQTHSSVGNSTFGIVPQSEDCAVEIVKAIREL</sequence>
<dbReference type="EMBL" id="CP068595">
    <property type="protein sequence ID" value="QQZ61214.1"/>
    <property type="molecule type" value="Genomic_DNA"/>
</dbReference>
<dbReference type="Pfam" id="PF07859">
    <property type="entry name" value="Abhydrolase_3"/>
    <property type="match status" value="1"/>
</dbReference>
<evidence type="ECO:0000256" key="1">
    <source>
        <dbReference type="ARBA" id="ARBA00022801"/>
    </source>
</evidence>
<protein>
    <submittedName>
        <fullName evidence="3">Alpha/beta hydrolase</fullName>
    </submittedName>
</protein>
<accession>A0A974PC76</accession>
<dbReference type="InterPro" id="IPR013094">
    <property type="entry name" value="AB_hydrolase_3"/>
</dbReference>
<evidence type="ECO:0000259" key="2">
    <source>
        <dbReference type="Pfam" id="PF07859"/>
    </source>
</evidence>
<evidence type="ECO:0000313" key="3">
    <source>
        <dbReference type="EMBL" id="QQZ61214.1"/>
    </source>
</evidence>
<dbReference type="GO" id="GO:0016787">
    <property type="term" value="F:hydrolase activity"/>
    <property type="evidence" value="ECO:0007669"/>
    <property type="project" value="UniProtKB-KW"/>
</dbReference>
<keyword evidence="4" id="KW-1185">Reference proteome</keyword>
<dbReference type="SUPFAM" id="SSF53474">
    <property type="entry name" value="alpha/beta-Hydrolases"/>
    <property type="match status" value="1"/>
</dbReference>
<organism evidence="3 4">
    <name type="scientific">Paenibacillus sonchi</name>
    <dbReference type="NCBI Taxonomy" id="373687"/>
    <lineage>
        <taxon>Bacteria</taxon>
        <taxon>Bacillati</taxon>
        <taxon>Bacillota</taxon>
        <taxon>Bacilli</taxon>
        <taxon>Bacillales</taxon>
        <taxon>Paenibacillaceae</taxon>
        <taxon>Paenibacillus</taxon>
        <taxon>Paenibacillus sonchi group</taxon>
    </lineage>
</organism>
<dbReference type="PANTHER" id="PTHR48081">
    <property type="entry name" value="AB HYDROLASE SUPERFAMILY PROTEIN C4A8.06C"/>
    <property type="match status" value="1"/>
</dbReference>
<dbReference type="InterPro" id="IPR050300">
    <property type="entry name" value="GDXG_lipolytic_enzyme"/>
</dbReference>
<evidence type="ECO:0000313" key="4">
    <source>
        <dbReference type="Proteomes" id="UP000595841"/>
    </source>
</evidence>
<dbReference type="RefSeq" id="WP_039832159.1">
    <property type="nucleotide sequence ID" value="NZ_CP068595.1"/>
</dbReference>
<feature type="domain" description="Alpha/beta hydrolase fold-3" evidence="2">
    <location>
        <begin position="139"/>
        <end position="358"/>
    </location>
</feature>
<dbReference type="InterPro" id="IPR029058">
    <property type="entry name" value="AB_hydrolase_fold"/>
</dbReference>